<protein>
    <submittedName>
        <fullName evidence="1">Protein kinase-like domain</fullName>
    </submittedName>
</protein>
<sequence length="1043" mass="122947">MGVCVSQNQQLSYKSPVQNVVIQKQIQQLGGKSSKIICIENLNNIMKTKQKSFQSQIITMTDQSEIELNKDEENIISIYIQHGHLTKHNMLLRTPNFVIPKEQESYLNKFTVDHYDYKQYDCFCMGFMILYLLVPEINFEYINDINSEDDIQNIINSLDQTQIPQLLFQSLKYILHYDKDKLLSMEQIEKSLNSLMYKGPQTLFKHDSLGAFLDYNDIYIFNDQLTSENSMEQYYSSYIIRVSDIKEVQKNNDKDNNLKNSPGNQNIDDDDIKYKEKIQIYEGPRKYFQHKSVFYFYDPHNSYFYSISDCRNVFENGIRYQWYDSNLSKGDFMEGVLKFACPSTDLFELFCSLGFKIECINYVTEVQHGVFIMHAAKNIFILDFNFKCFYSLASLHQLQSYEKNKKNQPLVYQNAYETRNQPFEIKFQYQNSKGRNVIFQDGYLQIIGRYEIETVLCQYKIVTEQACLIMTIEQKLKQLEDFRYQIKLFDKKVNSKYLITSKECFISQKQGKYYVNIVEEPKVSDLETEIKDRKKGKNYFQPKEIAYILKRLFKGILFLQRAHIKHGNIFPYQLNFVQNGNLKLGGWYQENRKEFNSDFEDGCLVLLSCMTLEIYDSPISLQKLETFKPQIMEKYPGIYSFIKQIIQKPKAVSTSFVKKEIKSLYTLLQRENLDRIKLNSQNNHIFWIGYGSNFIISKEILQDKEQEGGFSTSEVIQGKNDLYKFSKYNMFTFDAINTMYMVGAIKEDLQQQEFFSLDFGFQVESQNQIKLKQLEPIPFPILAPSLIYNNKNVYCFGGYEVFQDGSKSVSNKAFIYNIRKKKWSKIQDLPVSLVNSTPLLNNEKQLIYLFGGVSQEVDLSSKELTYFVYNIAKNSWELKVDFSIKSPFVNQRFIKPIIDLIADNLFVSYNTEGKQQIIEFFELYRGGIRLKYKKQIEIDKIQEEQKKLHGNVFSNQEGFQEYNKVLQDDLSMIVKGKSMYILDEVKKDLIQIKFDNIQKIEQGFVIPCNFQRDKIEEALENDEKIKEVGEINDPNQKTYYNRI</sequence>
<dbReference type="AlphaFoldDB" id="A0A0V0QFB7"/>
<dbReference type="InParanoid" id="A0A0V0QFB7"/>
<organism evidence="1 2">
    <name type="scientific">Pseudocohnilembus persalinus</name>
    <name type="common">Ciliate</name>
    <dbReference type="NCBI Taxonomy" id="266149"/>
    <lineage>
        <taxon>Eukaryota</taxon>
        <taxon>Sar</taxon>
        <taxon>Alveolata</taxon>
        <taxon>Ciliophora</taxon>
        <taxon>Intramacronucleata</taxon>
        <taxon>Oligohymenophorea</taxon>
        <taxon>Scuticociliatia</taxon>
        <taxon>Philasterida</taxon>
        <taxon>Pseudocohnilembidae</taxon>
        <taxon>Pseudocohnilembus</taxon>
    </lineage>
</organism>
<dbReference type="InterPro" id="IPR015915">
    <property type="entry name" value="Kelch-typ_b-propeller"/>
</dbReference>
<dbReference type="Gene3D" id="2.120.10.80">
    <property type="entry name" value="Kelch-type beta propeller"/>
    <property type="match status" value="1"/>
</dbReference>
<comment type="caution">
    <text evidence="1">The sequence shown here is derived from an EMBL/GenBank/DDBJ whole genome shotgun (WGS) entry which is preliminary data.</text>
</comment>
<keyword evidence="2" id="KW-1185">Reference proteome</keyword>
<reference evidence="1 2" key="1">
    <citation type="journal article" date="2015" name="Sci. Rep.">
        <title>Genome of the facultative scuticociliatosis pathogen Pseudocohnilembus persalinus provides insight into its virulence through horizontal gene transfer.</title>
        <authorList>
            <person name="Xiong J."/>
            <person name="Wang G."/>
            <person name="Cheng J."/>
            <person name="Tian M."/>
            <person name="Pan X."/>
            <person name="Warren A."/>
            <person name="Jiang C."/>
            <person name="Yuan D."/>
            <person name="Miao W."/>
        </authorList>
    </citation>
    <scope>NUCLEOTIDE SEQUENCE [LARGE SCALE GENOMIC DNA]</scope>
    <source>
        <strain evidence="1">36N120E</strain>
    </source>
</reference>
<gene>
    <name evidence="1" type="ORF">PPERSA_09508</name>
</gene>
<dbReference type="OMA" id="KIECINY"/>
<keyword evidence="1" id="KW-0418">Kinase</keyword>
<dbReference type="EMBL" id="LDAU01000180">
    <property type="protein sequence ID" value="KRX00902.1"/>
    <property type="molecule type" value="Genomic_DNA"/>
</dbReference>
<keyword evidence="1" id="KW-0808">Transferase</keyword>
<evidence type="ECO:0000313" key="1">
    <source>
        <dbReference type="EMBL" id="KRX00902.1"/>
    </source>
</evidence>
<accession>A0A0V0QFB7</accession>
<evidence type="ECO:0000313" key="2">
    <source>
        <dbReference type="Proteomes" id="UP000054937"/>
    </source>
</evidence>
<dbReference type="OrthoDB" id="432528at2759"/>
<dbReference type="Proteomes" id="UP000054937">
    <property type="component" value="Unassembled WGS sequence"/>
</dbReference>
<proteinExistence type="predicted"/>
<dbReference type="InterPro" id="IPR011009">
    <property type="entry name" value="Kinase-like_dom_sf"/>
</dbReference>
<dbReference type="SUPFAM" id="SSF117281">
    <property type="entry name" value="Kelch motif"/>
    <property type="match status" value="1"/>
</dbReference>
<dbReference type="SUPFAM" id="SSF56112">
    <property type="entry name" value="Protein kinase-like (PK-like)"/>
    <property type="match status" value="2"/>
</dbReference>
<name>A0A0V0QFB7_PSEPJ</name>
<dbReference type="GO" id="GO:0016301">
    <property type="term" value="F:kinase activity"/>
    <property type="evidence" value="ECO:0007669"/>
    <property type="project" value="UniProtKB-KW"/>
</dbReference>